<keyword evidence="2" id="KW-1185">Reference proteome</keyword>
<sequence length="211" mass="24229">MKGLILKDLYYIKNNLKILIPFTILWGVLSLKQDSSFTGIIEFILPFIVGMNIVSTTLEEERGSWNRYFQISPISRKSIILEKYLVLNILTLLTYFATSFVFGVLSKSLDFNNILLGSKSAIIILFMLNSYLTFTLIFGFRKSQAYLFSATIAVIALYLGVKEIFPNLLSSISYLIKNKPYLSLGIMMMFFTIYLIVSIVLSYIFTKNKEY</sequence>
<proteinExistence type="predicted"/>
<dbReference type="EMBL" id="CP066744">
    <property type="protein sequence ID" value="QQK08500.1"/>
    <property type="molecule type" value="Genomic_DNA"/>
</dbReference>
<evidence type="ECO:0000313" key="1">
    <source>
        <dbReference type="EMBL" id="QQK08500.1"/>
    </source>
</evidence>
<accession>A0AC61MSA9</accession>
<evidence type="ECO:0000313" key="2">
    <source>
        <dbReference type="Proteomes" id="UP000595814"/>
    </source>
</evidence>
<protein>
    <submittedName>
        <fullName evidence="1">ABC-2 transporter permease</fullName>
    </submittedName>
</protein>
<dbReference type="Proteomes" id="UP000595814">
    <property type="component" value="Chromosome"/>
</dbReference>
<name>A0AC61MSA9_9FIRM</name>
<reference evidence="1 2" key="1">
    <citation type="journal article" date="2022" name="Int. J. Syst. Evol. Microbiol.">
        <title>Miniphocaeibacter halophilus sp. nov., an ammonium-tolerant acetate-producing bacterium isolated from a biogas system.</title>
        <authorList>
            <person name="Schnurer A."/>
            <person name="Singh A."/>
            <person name="Bi S."/>
            <person name="Qiao W."/>
            <person name="Westerholm M."/>
        </authorList>
    </citation>
    <scope>NUCLEOTIDE SEQUENCE [LARGE SCALE GENOMIC DNA]</scope>
    <source>
        <strain evidence="1 2">AMB_01</strain>
    </source>
</reference>
<organism evidence="1 2">
    <name type="scientific">Miniphocaeibacter halophilus</name>
    <dbReference type="NCBI Taxonomy" id="2931922"/>
    <lineage>
        <taxon>Bacteria</taxon>
        <taxon>Bacillati</taxon>
        <taxon>Bacillota</taxon>
        <taxon>Tissierellia</taxon>
        <taxon>Tissierellales</taxon>
        <taxon>Peptoniphilaceae</taxon>
        <taxon>Miniphocaeibacter</taxon>
    </lineage>
</organism>
<gene>
    <name evidence="1" type="ORF">JFY71_02890</name>
</gene>